<sequence>MLFVFLLSFTLLFSQESRVFFSGNEIVSENRINDIFIDKKIESGLQEILDIYLNSGYPFVEIVLDSTVKRGDGSFYYFTINENGRFNISGINNNSLVRNSFLNRAMNLKGMLFSDNLIRRRIQELESYDFIDNNMNYRVRQISDAEVEIGTEIGQKRSSHISGTLSSDFDSMMIAGFLDLAISSPFGFGDIYKLDYSRYSADKTNLEGEFEFPFVFSTPIGVFSKGSFISFDTTLSTADYTFGLFLIYRHFKIKTGFGKTTVFYPFAVDSNKDYSHISGEIAYRLKKDRAVEMNILNNLSENISTIFDMYSLWDSPMKRILLLSELKIHYVIADDYERQMGKYLGGNENLKSYPEDFILTSDFVFYEGRFLYNSLQNIKPGLSADASLYRTDKTERMNSFLYSYGLLLQAENDKTMLVLYYGLNPNLGVLQGRVHLTLSYFF</sequence>
<reference evidence="1 2" key="1">
    <citation type="journal article" date="2018" name="Nat. Biotechnol.">
        <title>A standardized bacterial taxonomy based on genome phylogeny substantially revises the tree of life.</title>
        <authorList>
            <person name="Parks D.H."/>
            <person name="Chuvochina M."/>
            <person name="Waite D.W."/>
            <person name="Rinke C."/>
            <person name="Skarshewski A."/>
            <person name="Chaumeil P.A."/>
            <person name="Hugenholtz P."/>
        </authorList>
    </citation>
    <scope>NUCLEOTIDE SEQUENCE [LARGE SCALE GENOMIC DNA]</scope>
    <source>
        <strain evidence="1">UBA9956</strain>
    </source>
</reference>
<evidence type="ECO:0008006" key="3">
    <source>
        <dbReference type="Google" id="ProtNLM"/>
    </source>
</evidence>
<accession>A0A350HAN9</accession>
<gene>
    <name evidence="1" type="ORF">DCW38_05430</name>
</gene>
<protein>
    <recommendedName>
        <fullName evidence="3">POTRA domain-containing protein</fullName>
    </recommendedName>
</protein>
<dbReference type="AlphaFoldDB" id="A0A350HAN9"/>
<dbReference type="Proteomes" id="UP000264062">
    <property type="component" value="Unassembled WGS sequence"/>
</dbReference>
<dbReference type="EMBL" id="DMZY01000160">
    <property type="protein sequence ID" value="HAV92605.1"/>
    <property type="molecule type" value="Genomic_DNA"/>
</dbReference>
<proteinExistence type="predicted"/>
<evidence type="ECO:0000313" key="1">
    <source>
        <dbReference type="EMBL" id="HAV92605.1"/>
    </source>
</evidence>
<organism evidence="1 2">
    <name type="scientific">candidate division WOR-3 bacterium</name>
    <dbReference type="NCBI Taxonomy" id="2052148"/>
    <lineage>
        <taxon>Bacteria</taxon>
        <taxon>Bacteria division WOR-3</taxon>
    </lineage>
</organism>
<evidence type="ECO:0000313" key="2">
    <source>
        <dbReference type="Proteomes" id="UP000264062"/>
    </source>
</evidence>
<name>A0A350HAN9_UNCW3</name>
<comment type="caution">
    <text evidence="1">The sequence shown here is derived from an EMBL/GenBank/DDBJ whole genome shotgun (WGS) entry which is preliminary data.</text>
</comment>